<protein>
    <submittedName>
        <fullName evidence="1">HAD family phosphatase</fullName>
    </submittedName>
</protein>
<dbReference type="EMBL" id="DTHB01000046">
    <property type="protein sequence ID" value="HGB14906.1"/>
    <property type="molecule type" value="Genomic_DNA"/>
</dbReference>
<accession>A0A7C3SJ98</accession>
<reference evidence="1" key="1">
    <citation type="journal article" date="2020" name="mSystems">
        <title>Genome- and Community-Level Interaction Insights into Carbon Utilization and Element Cycling Functions of Hydrothermarchaeota in Hydrothermal Sediment.</title>
        <authorList>
            <person name="Zhou Z."/>
            <person name="Liu Y."/>
            <person name="Xu W."/>
            <person name="Pan J."/>
            <person name="Luo Z.H."/>
            <person name="Li M."/>
        </authorList>
    </citation>
    <scope>NUCLEOTIDE SEQUENCE [LARGE SCALE GENOMIC DNA]</scope>
    <source>
        <strain evidence="1">SpSt-776</strain>
    </source>
</reference>
<dbReference type="InterPro" id="IPR023214">
    <property type="entry name" value="HAD_sf"/>
</dbReference>
<dbReference type="InterPro" id="IPR006439">
    <property type="entry name" value="HAD-SF_hydro_IA"/>
</dbReference>
<dbReference type="InterPro" id="IPR023198">
    <property type="entry name" value="PGP-like_dom2"/>
</dbReference>
<dbReference type="InterPro" id="IPR036412">
    <property type="entry name" value="HAD-like_sf"/>
</dbReference>
<gene>
    <name evidence="1" type="ORF">ENV62_06705</name>
</gene>
<dbReference type="SFLD" id="SFLDS00003">
    <property type="entry name" value="Haloacid_Dehalogenase"/>
    <property type="match status" value="1"/>
</dbReference>
<dbReference type="AlphaFoldDB" id="A0A7C3SJ98"/>
<dbReference type="Gene3D" id="1.10.150.240">
    <property type="entry name" value="Putative phosphatase, domain 2"/>
    <property type="match status" value="1"/>
</dbReference>
<organism evidence="1">
    <name type="scientific">Desulfobacca acetoxidans</name>
    <dbReference type="NCBI Taxonomy" id="60893"/>
    <lineage>
        <taxon>Bacteria</taxon>
        <taxon>Pseudomonadati</taxon>
        <taxon>Thermodesulfobacteriota</taxon>
        <taxon>Desulfobaccia</taxon>
        <taxon>Desulfobaccales</taxon>
        <taxon>Desulfobaccaceae</taxon>
        <taxon>Desulfobacca</taxon>
    </lineage>
</organism>
<dbReference type="SFLD" id="SFLDG01129">
    <property type="entry name" value="C1.5:_HAD__Beta-PGM__Phosphata"/>
    <property type="match status" value="1"/>
</dbReference>
<dbReference type="Pfam" id="PF00702">
    <property type="entry name" value="Hydrolase"/>
    <property type="match status" value="1"/>
</dbReference>
<dbReference type="PANTHER" id="PTHR43611:SF3">
    <property type="entry name" value="FLAVIN MONONUCLEOTIDE HYDROLASE 1, CHLOROPLATIC"/>
    <property type="match status" value="1"/>
</dbReference>
<dbReference type="PANTHER" id="PTHR43611">
    <property type="entry name" value="ALPHA-D-GLUCOSE 1-PHOSPHATE PHOSPHATASE"/>
    <property type="match status" value="1"/>
</dbReference>
<dbReference type="Gene3D" id="3.40.50.1000">
    <property type="entry name" value="HAD superfamily/HAD-like"/>
    <property type="match status" value="1"/>
</dbReference>
<comment type="caution">
    <text evidence="1">The sequence shown here is derived from an EMBL/GenBank/DDBJ whole genome shotgun (WGS) entry which is preliminary data.</text>
</comment>
<evidence type="ECO:0000313" key="1">
    <source>
        <dbReference type="EMBL" id="HGB14906.1"/>
    </source>
</evidence>
<dbReference type="SUPFAM" id="SSF56784">
    <property type="entry name" value="HAD-like"/>
    <property type="match status" value="1"/>
</dbReference>
<dbReference type="CDD" id="cd02603">
    <property type="entry name" value="HAD_sEH-N_like"/>
    <property type="match status" value="1"/>
</dbReference>
<dbReference type="NCBIfam" id="TIGR01509">
    <property type="entry name" value="HAD-SF-IA-v3"/>
    <property type="match status" value="1"/>
</dbReference>
<name>A0A7C3SJ98_9BACT</name>
<proteinExistence type="predicted"/>
<sequence>MSEPDESGNLWNDRKPQALHITAIIFDLGNVLIKVDHGRFCRRIGELAGISPQEVYAAVFASGLEPAYDTGRLSSEAFYREVSRLLHIDLPFPRFCKWWQDVFDPMEGMDQIVAALADRYPLYLASNTNVLHFSYVYPRFPLVRRLTRFILSYRVGSRKPETAFYEALIREVQRPPQQCLFLDDKAPFVEAARTHGLVAWQFSTPEDFISRLRRHGLYGSNPEPRLP</sequence>